<feature type="transmembrane region" description="Helical" evidence="10">
    <location>
        <begin position="6"/>
        <end position="31"/>
    </location>
</feature>
<evidence type="ECO:0000256" key="10">
    <source>
        <dbReference type="SAM" id="Phobius"/>
    </source>
</evidence>
<dbReference type="Gene3D" id="6.20.330.10">
    <property type="match status" value="1"/>
</dbReference>
<dbReference type="InterPro" id="IPR047272">
    <property type="entry name" value="S49_SppA_C"/>
</dbReference>
<evidence type="ECO:0000256" key="1">
    <source>
        <dbReference type="ARBA" id="ARBA00004236"/>
    </source>
</evidence>
<evidence type="ECO:0000256" key="4">
    <source>
        <dbReference type="ARBA" id="ARBA00022670"/>
    </source>
</evidence>
<dbReference type="PANTHER" id="PTHR42987:SF4">
    <property type="entry name" value="PROTEASE SOHB-RELATED"/>
    <property type="match status" value="1"/>
</dbReference>
<evidence type="ECO:0000256" key="6">
    <source>
        <dbReference type="ARBA" id="ARBA00022801"/>
    </source>
</evidence>
<dbReference type="STRING" id="1122209.SAMN02745752_00560"/>
<dbReference type="NCBIfam" id="NF008745">
    <property type="entry name" value="PRK11778.1"/>
    <property type="match status" value="1"/>
</dbReference>
<reference evidence="13 14" key="1">
    <citation type="submission" date="2016-11" db="EMBL/GenBank/DDBJ databases">
        <authorList>
            <person name="Jaros S."/>
            <person name="Januszkiewicz K."/>
            <person name="Wedrychowicz H."/>
        </authorList>
    </citation>
    <scope>NUCLEOTIDE SEQUENCE [LARGE SCALE GENOMIC DNA]</scope>
    <source>
        <strain evidence="13 14">DSM 21637</strain>
    </source>
</reference>
<keyword evidence="4 13" id="KW-0645">Protease</keyword>
<keyword evidence="14" id="KW-1185">Reference proteome</keyword>
<organism evidence="13 14">
    <name type="scientific">Marinospirillum alkaliphilum DSM 21637</name>
    <dbReference type="NCBI Taxonomy" id="1122209"/>
    <lineage>
        <taxon>Bacteria</taxon>
        <taxon>Pseudomonadati</taxon>
        <taxon>Pseudomonadota</taxon>
        <taxon>Gammaproteobacteria</taxon>
        <taxon>Oceanospirillales</taxon>
        <taxon>Oceanospirillaceae</taxon>
        <taxon>Marinospirillum</taxon>
    </lineage>
</organism>
<keyword evidence="9 10" id="KW-0472">Membrane</keyword>
<proteinExistence type="inferred from homology"/>
<dbReference type="GO" id="GO:0006508">
    <property type="term" value="P:proteolysis"/>
    <property type="evidence" value="ECO:0007669"/>
    <property type="project" value="UniProtKB-KW"/>
</dbReference>
<keyword evidence="6" id="KW-0378">Hydrolase</keyword>
<feature type="domain" description="Peptidase S49" evidence="11">
    <location>
        <begin position="150"/>
        <end position="298"/>
    </location>
</feature>
<dbReference type="Pfam" id="PF01343">
    <property type="entry name" value="Peptidase_S49"/>
    <property type="match status" value="1"/>
</dbReference>
<dbReference type="InterPro" id="IPR013703">
    <property type="entry name" value="Peptidase_S49_N_proteobac"/>
</dbReference>
<evidence type="ECO:0000256" key="3">
    <source>
        <dbReference type="ARBA" id="ARBA00022475"/>
    </source>
</evidence>
<dbReference type="GO" id="GO:0005886">
    <property type="term" value="C:plasma membrane"/>
    <property type="evidence" value="ECO:0007669"/>
    <property type="project" value="UniProtKB-SubCell"/>
</dbReference>
<evidence type="ECO:0000256" key="7">
    <source>
        <dbReference type="ARBA" id="ARBA00022825"/>
    </source>
</evidence>
<dbReference type="InterPro" id="IPR002142">
    <property type="entry name" value="Peptidase_S49"/>
</dbReference>
<dbReference type="SUPFAM" id="SSF52096">
    <property type="entry name" value="ClpP/crotonase"/>
    <property type="match status" value="1"/>
</dbReference>
<feature type="domain" description="Peptidase S49 N-terminal proteobacteria" evidence="12">
    <location>
        <begin position="2"/>
        <end position="146"/>
    </location>
</feature>
<dbReference type="OrthoDB" id="5614232at2"/>
<accession>A0A1K1UCT7</accession>
<protein>
    <submittedName>
        <fullName evidence="13">Serine protease SohB</fullName>
    </submittedName>
</protein>
<gene>
    <name evidence="13" type="ORF">SAMN02745752_00560</name>
</gene>
<evidence type="ECO:0000313" key="14">
    <source>
        <dbReference type="Proteomes" id="UP000182350"/>
    </source>
</evidence>
<keyword evidence="5 10" id="KW-0812">Transmembrane</keyword>
<dbReference type="GO" id="GO:0004252">
    <property type="term" value="F:serine-type endopeptidase activity"/>
    <property type="evidence" value="ECO:0007669"/>
    <property type="project" value="InterPro"/>
</dbReference>
<keyword evidence="3" id="KW-1003">Cell membrane</keyword>
<evidence type="ECO:0000256" key="9">
    <source>
        <dbReference type="ARBA" id="ARBA00023136"/>
    </source>
</evidence>
<name>A0A1K1UCT7_9GAMM</name>
<dbReference type="InterPro" id="IPR029045">
    <property type="entry name" value="ClpP/crotonase-like_dom_sf"/>
</dbReference>
<dbReference type="Gene3D" id="3.90.226.10">
    <property type="entry name" value="2-enoyl-CoA Hydratase, Chain A, domain 1"/>
    <property type="match status" value="1"/>
</dbReference>
<evidence type="ECO:0000256" key="2">
    <source>
        <dbReference type="ARBA" id="ARBA00008683"/>
    </source>
</evidence>
<evidence type="ECO:0000313" key="13">
    <source>
        <dbReference type="EMBL" id="SFX10646.1"/>
    </source>
</evidence>
<evidence type="ECO:0000259" key="11">
    <source>
        <dbReference type="Pfam" id="PF01343"/>
    </source>
</evidence>
<dbReference type="PANTHER" id="PTHR42987">
    <property type="entry name" value="PEPTIDASE S49"/>
    <property type="match status" value="1"/>
</dbReference>
<dbReference type="EMBL" id="FPJW01000001">
    <property type="protein sequence ID" value="SFX10646.1"/>
    <property type="molecule type" value="Genomic_DNA"/>
</dbReference>
<dbReference type="CDD" id="cd07023">
    <property type="entry name" value="S49_Sppa_N_C"/>
    <property type="match status" value="1"/>
</dbReference>
<dbReference type="Pfam" id="PF08496">
    <property type="entry name" value="Peptidase_S49_N"/>
    <property type="match status" value="1"/>
</dbReference>
<evidence type="ECO:0000256" key="5">
    <source>
        <dbReference type="ARBA" id="ARBA00022692"/>
    </source>
</evidence>
<evidence type="ECO:0000256" key="8">
    <source>
        <dbReference type="ARBA" id="ARBA00022989"/>
    </source>
</evidence>
<comment type="subcellular location">
    <subcellularLocation>
        <location evidence="1">Cell membrane</location>
    </subcellularLocation>
</comment>
<comment type="similarity">
    <text evidence="2">Belongs to the peptidase S49 family.</text>
</comment>
<dbReference type="AlphaFoldDB" id="A0A1K1UCT7"/>
<keyword evidence="7" id="KW-0720">Serine protease</keyword>
<evidence type="ECO:0000259" key="12">
    <source>
        <dbReference type="Pfam" id="PF08496"/>
    </source>
</evidence>
<sequence>MELLGEYLVFLLKTLTLLAGLGLLVVILVSVQRSRMQQEQLEVESLNEHHEAMQDALQEQWLDAKAFKQMLKAKHKKDKQQQQERAERPRVFVLDFKGDLDAGRAPLLGREISLLLALLRPQDEVVVRLESAGGFVHSYGHAAAQLQRLRERDIRLTVCVDRVAASGGYMMACTAHTLLATPFAVIGSIGVVAELPNFHRLLKSHEVDYEVLTAGEYKRTLTLFGENTEEGRSKFLQDLEQAHQLFKSWVQGCRPQLNIDQVAKGEVWYGEQALALQLVDRLCTSEAYLLERMQEAEVFKVQLKKREPLAERIAGQAAAVLEKRLLAWWPKLQAPFTRR</sequence>
<dbReference type="Proteomes" id="UP000182350">
    <property type="component" value="Unassembled WGS sequence"/>
</dbReference>
<keyword evidence="8 10" id="KW-1133">Transmembrane helix</keyword>